<evidence type="ECO:0000259" key="3">
    <source>
        <dbReference type="Pfam" id="PF16545"/>
    </source>
</evidence>
<feature type="domain" description="Cerebral cavernous malformations 2 harmonin-homology" evidence="3">
    <location>
        <begin position="263"/>
        <end position="356"/>
    </location>
</feature>
<evidence type="ECO:0000313" key="5">
    <source>
        <dbReference type="Proteomes" id="UP001201812"/>
    </source>
</evidence>
<dbReference type="PANTHER" id="PTHR21642">
    <property type="entry name" value="CEREBRAL CAVERNOUS MALFORMATIONS PROTEIN 2 HOMOLOG"/>
    <property type="match status" value="1"/>
</dbReference>
<comment type="similarity">
    <text evidence="1">Belongs to the CCM2 family.</text>
</comment>
<sequence>MGTWNTNSSAVSGNGASIETKRFSVKYAGLVPEIGCDIDPSGRTDLLKILDEAETLGHITILGSRTDFIEDAQLEINCEAVTLRALPINLQDDDNLLLVVPLHMLASVGFVKEEALNIVPLKIGDINSDGHVHASSAGGSNDIYDLAVLYTRTLQTAEQICSHLALCFQYVYREAMSSLDDEDDGTIQKGDHTTRDQFATIQSCSTNSSAASPYHEHIPLATFDANNAVPISHQTSKQTPQPSSSQAKNVCRLPSSATTTTTSGSQSSKNTVELINDYLTMLSACLTHEELNKFAVLMKRWRSKEMPILEFAQKLMELYGMERKHLLARMKTLLRGVSREDLEALSNFLRANGISENAAEYSTSPLWTAELSLTSNFSTDEDGSPSPIVDNISGCSGNWSGGIGLGASAGLSAAQPTSGIAPSNTHPSSRLLKISNKITQIAIGTWSNSADAETGKPHGCQQHNVPFAASKLASKRVSNTTLEDEVAAVKIGKRSMSHSTSNSGGTKAATGGGAGSGGTSFRNFFSKLRKPSDNSQHNSAHTQVGF</sequence>
<comment type="caution">
    <text evidence="4">The sequence shown here is derived from an EMBL/GenBank/DDBJ whole genome shotgun (WGS) entry which is preliminary data.</text>
</comment>
<proteinExistence type="inferred from homology"/>
<dbReference type="InterPro" id="IPR026159">
    <property type="entry name" value="Malcavernin"/>
</dbReference>
<dbReference type="Pfam" id="PF16545">
    <property type="entry name" value="CCM2_C"/>
    <property type="match status" value="1"/>
</dbReference>
<keyword evidence="5" id="KW-1185">Reference proteome</keyword>
<dbReference type="Gene3D" id="1.20.1160.20">
    <property type="match status" value="1"/>
</dbReference>
<protein>
    <submittedName>
        <fullName evidence="4">Cerebral cavernous malformation protein, harmonin-homology domain-containing protein</fullName>
    </submittedName>
</protein>
<gene>
    <name evidence="4" type="ORF">DdX_08025</name>
</gene>
<dbReference type="PANTHER" id="PTHR21642:SF6">
    <property type="entry name" value="CEREBRAL CAVERNOUS MALFORMATIONS 2 HARMONIN-HOMOLOGY DOMAIN-CONTAINING PROTEIN"/>
    <property type="match status" value="1"/>
</dbReference>
<organism evidence="4 5">
    <name type="scientific">Ditylenchus destructor</name>
    <dbReference type="NCBI Taxonomy" id="166010"/>
    <lineage>
        <taxon>Eukaryota</taxon>
        <taxon>Metazoa</taxon>
        <taxon>Ecdysozoa</taxon>
        <taxon>Nematoda</taxon>
        <taxon>Chromadorea</taxon>
        <taxon>Rhabditida</taxon>
        <taxon>Tylenchina</taxon>
        <taxon>Tylenchomorpha</taxon>
        <taxon>Sphaerularioidea</taxon>
        <taxon>Anguinidae</taxon>
        <taxon>Anguininae</taxon>
        <taxon>Ditylenchus</taxon>
    </lineage>
</organism>
<feature type="region of interest" description="Disordered" evidence="2">
    <location>
        <begin position="493"/>
        <end position="546"/>
    </location>
</feature>
<feature type="region of interest" description="Disordered" evidence="2">
    <location>
        <begin position="232"/>
        <end position="268"/>
    </location>
</feature>
<dbReference type="Proteomes" id="UP001201812">
    <property type="component" value="Unassembled WGS sequence"/>
</dbReference>
<dbReference type="InterPro" id="IPR032375">
    <property type="entry name" value="CCM2_C"/>
</dbReference>
<dbReference type="InterPro" id="IPR011993">
    <property type="entry name" value="PH-like_dom_sf"/>
</dbReference>
<name>A0AAD4R4S3_9BILA</name>
<evidence type="ECO:0000313" key="4">
    <source>
        <dbReference type="EMBL" id="KAI1715701.1"/>
    </source>
</evidence>
<feature type="compositionally biased region" description="Polar residues" evidence="2">
    <location>
        <begin position="533"/>
        <end position="546"/>
    </location>
</feature>
<feature type="compositionally biased region" description="Low complexity" evidence="2">
    <location>
        <begin position="255"/>
        <end position="268"/>
    </location>
</feature>
<dbReference type="Gene3D" id="2.30.29.30">
    <property type="entry name" value="Pleckstrin-homology domain (PH domain)/Phosphotyrosine-binding domain (PTB)"/>
    <property type="match status" value="1"/>
</dbReference>
<evidence type="ECO:0000256" key="2">
    <source>
        <dbReference type="SAM" id="MobiDB-lite"/>
    </source>
</evidence>
<dbReference type="EMBL" id="JAKKPZ010000011">
    <property type="protein sequence ID" value="KAI1715701.1"/>
    <property type="molecule type" value="Genomic_DNA"/>
</dbReference>
<reference evidence="4" key="1">
    <citation type="submission" date="2022-01" db="EMBL/GenBank/DDBJ databases">
        <title>Genome Sequence Resource for Two Populations of Ditylenchus destructor, the Migratory Endoparasitic Phytonematode.</title>
        <authorList>
            <person name="Zhang H."/>
            <person name="Lin R."/>
            <person name="Xie B."/>
        </authorList>
    </citation>
    <scope>NUCLEOTIDE SEQUENCE</scope>
    <source>
        <strain evidence="4">BazhouSP</strain>
    </source>
</reference>
<feature type="compositionally biased region" description="Low complexity" evidence="2">
    <location>
        <begin position="499"/>
        <end position="509"/>
    </location>
</feature>
<accession>A0AAD4R4S3</accession>
<dbReference type="AlphaFoldDB" id="A0AAD4R4S3"/>
<feature type="compositionally biased region" description="Low complexity" evidence="2">
    <location>
        <begin position="234"/>
        <end position="246"/>
    </location>
</feature>
<evidence type="ECO:0000256" key="1">
    <source>
        <dbReference type="ARBA" id="ARBA00010822"/>
    </source>
</evidence>